<dbReference type="PANTHER" id="PTHR19134">
    <property type="entry name" value="RECEPTOR-TYPE TYROSINE-PROTEIN PHOSPHATASE"/>
    <property type="match status" value="1"/>
</dbReference>
<dbReference type="InterPro" id="IPR050348">
    <property type="entry name" value="Protein-Tyr_Phosphatase"/>
</dbReference>
<dbReference type="Gene3D" id="3.90.190.10">
    <property type="entry name" value="Protein tyrosine phosphatase superfamily"/>
    <property type="match status" value="2"/>
</dbReference>
<dbReference type="InterPro" id="IPR000387">
    <property type="entry name" value="Tyr_Pase_dom"/>
</dbReference>
<dbReference type="SUPFAM" id="SSF52799">
    <property type="entry name" value="(Phosphotyrosine protein) phosphatases II"/>
    <property type="match status" value="2"/>
</dbReference>
<evidence type="ECO:0000256" key="5">
    <source>
        <dbReference type="ARBA" id="ARBA00051722"/>
    </source>
</evidence>
<protein>
    <recommendedName>
        <fullName evidence="2">protein-tyrosine-phosphatase</fullName>
        <ecNumber evidence="2">3.1.3.48</ecNumber>
    </recommendedName>
</protein>
<feature type="domain" description="Tyrosine specific protein phosphatases" evidence="7">
    <location>
        <begin position="369"/>
        <end position="454"/>
    </location>
</feature>
<evidence type="ECO:0000256" key="2">
    <source>
        <dbReference type="ARBA" id="ARBA00013064"/>
    </source>
</evidence>
<dbReference type="OMA" id="NDYSGHA"/>
<comment type="catalytic activity">
    <reaction evidence="5">
        <text>O-phospho-L-tyrosyl-[protein] + H2O = L-tyrosyl-[protein] + phosphate</text>
        <dbReference type="Rhea" id="RHEA:10684"/>
        <dbReference type="Rhea" id="RHEA-COMP:10136"/>
        <dbReference type="Rhea" id="RHEA-COMP:20101"/>
        <dbReference type="ChEBI" id="CHEBI:15377"/>
        <dbReference type="ChEBI" id="CHEBI:43474"/>
        <dbReference type="ChEBI" id="CHEBI:46858"/>
        <dbReference type="ChEBI" id="CHEBI:61978"/>
        <dbReference type="EC" id="3.1.3.48"/>
    </reaction>
</comment>
<evidence type="ECO:0000259" key="7">
    <source>
        <dbReference type="PROSITE" id="PS50056"/>
    </source>
</evidence>
<dbReference type="EMBL" id="JABSTR010000004">
    <property type="protein sequence ID" value="KAH9367026.1"/>
    <property type="molecule type" value="Genomic_DNA"/>
</dbReference>
<gene>
    <name evidence="8" type="ORF">HPB48_011949</name>
</gene>
<dbReference type="AlphaFoldDB" id="A0A9J6FUV1"/>
<dbReference type="PROSITE" id="PS50056">
    <property type="entry name" value="TYR_PHOSPHATASE_2"/>
    <property type="match status" value="1"/>
</dbReference>
<dbReference type="VEuPathDB" id="VectorBase:HLOH_049899"/>
<keyword evidence="3" id="KW-0378">Hydrolase</keyword>
<dbReference type="InterPro" id="IPR029021">
    <property type="entry name" value="Prot-tyrosine_phosphatase-like"/>
</dbReference>
<dbReference type="InterPro" id="IPR000242">
    <property type="entry name" value="PTP_cat"/>
</dbReference>
<dbReference type="GO" id="GO:0004725">
    <property type="term" value="F:protein tyrosine phosphatase activity"/>
    <property type="evidence" value="ECO:0007669"/>
    <property type="project" value="UniProtKB-EC"/>
</dbReference>
<evidence type="ECO:0000313" key="9">
    <source>
        <dbReference type="Proteomes" id="UP000821853"/>
    </source>
</evidence>
<proteinExistence type="inferred from homology"/>
<sequence>MLCDFTPACRALLFWRRREAMRGERAVKVSARCVVVMGGGAFPPTLRGGLHRVVCCDARFEKGPCDDDDDLGLGLRPDAKPCGSRRDPAPCVYGGKPRSWKMTSVAKPEIGANGTGKPVANGKIANGHGGGAPVVRTPSTEAPPSVGGQGGVNNNGSGGKVTLVIHKYETPPGAEKQHVVQTEDLDRYVAAMKESGGFKEQLATLKTGQLKPWTVAQKAENKHKNRYADLLPYDDTRVILHPLKNDPSSDYINANYISGYHKPKAYICTQGPVEKTVSDFWRLIWQEEVCKFIMAANLVEEGKRKVERYWPETCSKYGDIMVTLVSEEAFVDYTIRTFKVHKSGSPSKRVVKQFHYTAWPDHGVPAHPLSLVEMVEMAKAHAPSSKAPLLLHCRSLFNPSSSFTVLASAAQGTIVLLEAALAMARAEKRVDVMGLLYKLRQQRVNLVETLEQYEFVHEALLERLFGEPTRQPQDKLLPYFNRIKQDKPGTKNTDLELQYEKLKQLSPPLPPEKCKFALTNENRLKNRSMEILPDDDGRPILGAGASSVYINAVYTNGYASRRTYIVTQYPLIITVEDFWQLVYDTGSQTIVLLNDVDAKDETCPIFWPQTGSMHHRHLRIDHVSTDVVTGGVLQRKFKLRNTAKSPKSRLLKQFHLQGWHKGDVTPPSVDLPGSFPGQGGALAAEVPAPKPHHRRLLVSVRQVFGKCSP</sequence>
<organism evidence="8 9">
    <name type="scientific">Haemaphysalis longicornis</name>
    <name type="common">Bush tick</name>
    <dbReference type="NCBI Taxonomy" id="44386"/>
    <lineage>
        <taxon>Eukaryota</taxon>
        <taxon>Metazoa</taxon>
        <taxon>Ecdysozoa</taxon>
        <taxon>Arthropoda</taxon>
        <taxon>Chelicerata</taxon>
        <taxon>Arachnida</taxon>
        <taxon>Acari</taxon>
        <taxon>Parasitiformes</taxon>
        <taxon>Ixodida</taxon>
        <taxon>Ixodoidea</taxon>
        <taxon>Ixodidae</taxon>
        <taxon>Haemaphysalinae</taxon>
        <taxon>Haemaphysalis</taxon>
    </lineage>
</organism>
<keyword evidence="9" id="KW-1185">Reference proteome</keyword>
<evidence type="ECO:0000256" key="1">
    <source>
        <dbReference type="ARBA" id="ARBA00009580"/>
    </source>
</evidence>
<dbReference type="PROSITE" id="PS50055">
    <property type="entry name" value="TYR_PHOSPHATASE_PTP"/>
    <property type="match status" value="2"/>
</dbReference>
<comment type="similarity">
    <text evidence="1">Belongs to the protein-tyrosine phosphatase family.</text>
</comment>
<reference evidence="8 9" key="1">
    <citation type="journal article" date="2020" name="Cell">
        <title>Large-Scale Comparative Analyses of Tick Genomes Elucidate Their Genetic Diversity and Vector Capacities.</title>
        <authorList>
            <consortium name="Tick Genome and Microbiome Consortium (TIGMIC)"/>
            <person name="Jia N."/>
            <person name="Wang J."/>
            <person name="Shi W."/>
            <person name="Du L."/>
            <person name="Sun Y."/>
            <person name="Zhan W."/>
            <person name="Jiang J.F."/>
            <person name="Wang Q."/>
            <person name="Zhang B."/>
            <person name="Ji P."/>
            <person name="Bell-Sakyi L."/>
            <person name="Cui X.M."/>
            <person name="Yuan T.T."/>
            <person name="Jiang B.G."/>
            <person name="Yang W.F."/>
            <person name="Lam T.T."/>
            <person name="Chang Q.C."/>
            <person name="Ding S.J."/>
            <person name="Wang X.J."/>
            <person name="Zhu J.G."/>
            <person name="Ruan X.D."/>
            <person name="Zhao L."/>
            <person name="Wei J.T."/>
            <person name="Ye R.Z."/>
            <person name="Que T.C."/>
            <person name="Du C.H."/>
            <person name="Zhou Y.H."/>
            <person name="Cheng J.X."/>
            <person name="Dai P.F."/>
            <person name="Guo W.B."/>
            <person name="Han X.H."/>
            <person name="Huang E.J."/>
            <person name="Li L.F."/>
            <person name="Wei W."/>
            <person name="Gao Y.C."/>
            <person name="Liu J.Z."/>
            <person name="Shao H.Z."/>
            <person name="Wang X."/>
            <person name="Wang C.C."/>
            <person name="Yang T.C."/>
            <person name="Huo Q.B."/>
            <person name="Li W."/>
            <person name="Chen H.Y."/>
            <person name="Chen S.E."/>
            <person name="Zhou L.G."/>
            <person name="Ni X.B."/>
            <person name="Tian J.H."/>
            <person name="Sheng Y."/>
            <person name="Liu T."/>
            <person name="Pan Y.S."/>
            <person name="Xia L.Y."/>
            <person name="Li J."/>
            <person name="Zhao F."/>
            <person name="Cao W.C."/>
        </authorList>
    </citation>
    <scope>NUCLEOTIDE SEQUENCE [LARGE SCALE GENOMIC DNA]</scope>
    <source>
        <strain evidence="8">HaeL-2018</strain>
    </source>
</reference>
<feature type="domain" description="Tyrosine-protein phosphatase" evidence="6">
    <location>
        <begin position="198"/>
        <end position="463"/>
    </location>
</feature>
<dbReference type="GO" id="GO:0008045">
    <property type="term" value="P:motor neuron axon guidance"/>
    <property type="evidence" value="ECO:0007669"/>
    <property type="project" value="TreeGrafter"/>
</dbReference>
<dbReference type="InterPro" id="IPR003595">
    <property type="entry name" value="Tyr_Pase_cat"/>
</dbReference>
<dbReference type="SMART" id="SM00194">
    <property type="entry name" value="PTPc"/>
    <property type="match status" value="2"/>
</dbReference>
<evidence type="ECO:0000259" key="6">
    <source>
        <dbReference type="PROSITE" id="PS50055"/>
    </source>
</evidence>
<dbReference type="Proteomes" id="UP000821853">
    <property type="component" value="Chromosome 2"/>
</dbReference>
<name>A0A9J6FUV1_HAELO</name>
<dbReference type="FunFam" id="3.90.190.10:FF:000102">
    <property type="entry name" value="Receptor-type tyrosine-protein phosphatase"/>
    <property type="match status" value="1"/>
</dbReference>
<dbReference type="PRINTS" id="PR00700">
    <property type="entry name" value="PRTYPHPHTASE"/>
</dbReference>
<dbReference type="SMART" id="SM00404">
    <property type="entry name" value="PTPc_motif"/>
    <property type="match status" value="1"/>
</dbReference>
<dbReference type="Pfam" id="PF00102">
    <property type="entry name" value="Y_phosphatase"/>
    <property type="match status" value="2"/>
</dbReference>
<dbReference type="EC" id="3.1.3.48" evidence="2"/>
<comment type="caution">
    <text evidence="8">The sequence shown here is derived from an EMBL/GenBank/DDBJ whole genome shotgun (WGS) entry which is preliminary data.</text>
</comment>
<dbReference type="PANTHER" id="PTHR19134:SF562">
    <property type="entry name" value="PROTEIN-TYROSINE-PHOSPHATASE"/>
    <property type="match status" value="1"/>
</dbReference>
<evidence type="ECO:0000313" key="8">
    <source>
        <dbReference type="EMBL" id="KAH9367026.1"/>
    </source>
</evidence>
<accession>A0A9J6FUV1</accession>
<dbReference type="OrthoDB" id="6108687at2759"/>
<evidence type="ECO:0000256" key="4">
    <source>
        <dbReference type="ARBA" id="ARBA00022912"/>
    </source>
</evidence>
<evidence type="ECO:0000256" key="3">
    <source>
        <dbReference type="ARBA" id="ARBA00022801"/>
    </source>
</evidence>
<feature type="domain" description="Tyrosine-protein phosphatase" evidence="6">
    <location>
        <begin position="495"/>
        <end position="671"/>
    </location>
</feature>
<keyword evidence="4" id="KW-0904">Protein phosphatase</keyword>